<evidence type="ECO:0000313" key="1">
    <source>
        <dbReference type="Proteomes" id="UP000095287"/>
    </source>
</evidence>
<dbReference type="WBParaSite" id="L893_g19393.t1">
    <property type="protein sequence ID" value="L893_g19393.t1"/>
    <property type="gene ID" value="L893_g19393"/>
</dbReference>
<keyword evidence="1" id="KW-1185">Reference proteome</keyword>
<evidence type="ECO:0000313" key="2">
    <source>
        <dbReference type="WBParaSite" id="L893_g19393.t1"/>
    </source>
</evidence>
<dbReference type="AlphaFoldDB" id="A0A1I7YSZ2"/>
<sequence length="310" mass="35339">MDSVPARFIESVLQISPWPRSLDPTRKLPGRWGQLEEVYSKKRGVLHLTYRARDRNEGSFKYRLNGFAHIKTRTLSREVVKEMSKSIQEIHCFVLPSMRFGFYEETDLEEDDDTWELLLRLEAPVKILMFHTSYELDSKKASVSKSFQLFRTFTSLDMNSIDQAPVQLMEDILSSGRLQSITIREPVPATLPASAWVDCFFSESCSTLSVNFQDSAVIPKILEQWKKTDSRALASHKIIETPSIPDASVIGMTTIQMESAESAEVIKKVESKIAGRINIRSLHLIDHPVDPSSKIYVVLQVCGGYVMWFD</sequence>
<proteinExistence type="predicted"/>
<dbReference type="Proteomes" id="UP000095287">
    <property type="component" value="Unplaced"/>
</dbReference>
<name>A0A1I7YSZ2_9BILA</name>
<organism evidence="1 2">
    <name type="scientific">Steinernema glaseri</name>
    <dbReference type="NCBI Taxonomy" id="37863"/>
    <lineage>
        <taxon>Eukaryota</taxon>
        <taxon>Metazoa</taxon>
        <taxon>Ecdysozoa</taxon>
        <taxon>Nematoda</taxon>
        <taxon>Chromadorea</taxon>
        <taxon>Rhabditida</taxon>
        <taxon>Tylenchina</taxon>
        <taxon>Panagrolaimomorpha</taxon>
        <taxon>Strongyloidoidea</taxon>
        <taxon>Steinernematidae</taxon>
        <taxon>Steinernema</taxon>
    </lineage>
</organism>
<reference evidence="2" key="1">
    <citation type="submission" date="2016-11" db="UniProtKB">
        <authorList>
            <consortium name="WormBaseParasite"/>
        </authorList>
    </citation>
    <scope>IDENTIFICATION</scope>
</reference>
<accession>A0A1I7YSZ2</accession>
<protein>
    <submittedName>
        <fullName evidence="2">FBA_2 domain-containing protein</fullName>
    </submittedName>
</protein>